<dbReference type="PANTHER" id="PTHR43798:SF31">
    <property type="entry name" value="AB HYDROLASE SUPERFAMILY PROTEIN YCLE"/>
    <property type="match status" value="1"/>
</dbReference>
<sequence length="316" mass="34451">MPSSAMQPRLESVTCANPMGMHRMAYWEWGTPDNDQVVLCVHGLTRSGRDFDVLAQHLAGRYRVVCPDIVGRGHSDWLPAGAPYGFVQYVSDILTLLARLNPRRLVWVGTSMGGLIALSLLMGLKRLPAAHNDAGLGLPENRCPQLHGLLLNDVGPEVDAAGLARIATYVAEPTSFADFEQAVQYVRTVAAGFGPHDEAQWQALTRHVFVKQGDHYIKHYDLRIAEGLGVSVQPAVAEMMKAGLWQAYQDFQLPVLIVRGEHSDILPAELAERMRLAQPRAQLAEFAGVGHAPTLMQADQLVVAEAFVAACMGAQS</sequence>
<dbReference type="SUPFAM" id="SSF53474">
    <property type="entry name" value="alpha/beta-Hydrolases"/>
    <property type="match status" value="1"/>
</dbReference>
<dbReference type="PRINTS" id="PR00111">
    <property type="entry name" value="ABHYDROLASE"/>
</dbReference>
<dbReference type="InterPro" id="IPR000073">
    <property type="entry name" value="AB_hydrolase_1"/>
</dbReference>
<keyword evidence="1 3" id="KW-0378">Hydrolase</keyword>
<name>A0ABS8CAC1_9BURK</name>
<comment type="caution">
    <text evidence="3">The sequence shown here is derived from an EMBL/GenBank/DDBJ whole genome shotgun (WGS) entry which is preliminary data.</text>
</comment>
<evidence type="ECO:0000259" key="2">
    <source>
        <dbReference type="Pfam" id="PF12697"/>
    </source>
</evidence>
<reference evidence="3 4" key="1">
    <citation type="submission" date="2020-07" db="EMBL/GenBank/DDBJ databases">
        <title>Pusillimonas sp. nov., isolated from poultry manure in Taiwan.</title>
        <authorList>
            <person name="Lin S.-Y."/>
            <person name="Tang Y.-S."/>
            <person name="Young C.-C."/>
        </authorList>
    </citation>
    <scope>NUCLEOTIDE SEQUENCE [LARGE SCALE GENOMIC DNA]</scope>
    <source>
        <strain evidence="3 4">CC-YST705</strain>
    </source>
</reference>
<dbReference type="Gene3D" id="3.40.50.1820">
    <property type="entry name" value="alpha/beta hydrolase"/>
    <property type="match status" value="1"/>
</dbReference>
<accession>A0ABS8CAC1</accession>
<dbReference type="PANTHER" id="PTHR43798">
    <property type="entry name" value="MONOACYLGLYCEROL LIPASE"/>
    <property type="match status" value="1"/>
</dbReference>
<protein>
    <submittedName>
        <fullName evidence="3">Alpha/beta hydrolase</fullName>
    </submittedName>
</protein>
<gene>
    <name evidence="3" type="ORF">H0484_04360</name>
</gene>
<evidence type="ECO:0000256" key="1">
    <source>
        <dbReference type="ARBA" id="ARBA00022801"/>
    </source>
</evidence>
<dbReference type="InterPro" id="IPR029058">
    <property type="entry name" value="AB_hydrolase_fold"/>
</dbReference>
<dbReference type="Pfam" id="PF12697">
    <property type="entry name" value="Abhydrolase_6"/>
    <property type="match status" value="1"/>
</dbReference>
<dbReference type="EMBL" id="JACDXW010000002">
    <property type="protein sequence ID" value="MCB5362986.1"/>
    <property type="molecule type" value="Genomic_DNA"/>
</dbReference>
<organism evidence="3 4">
    <name type="scientific">Mesopusillimonas faecipullorum</name>
    <dbReference type="NCBI Taxonomy" id="2755040"/>
    <lineage>
        <taxon>Bacteria</taxon>
        <taxon>Pseudomonadati</taxon>
        <taxon>Pseudomonadota</taxon>
        <taxon>Betaproteobacteria</taxon>
        <taxon>Burkholderiales</taxon>
        <taxon>Alcaligenaceae</taxon>
        <taxon>Mesopusillimonas</taxon>
    </lineage>
</organism>
<proteinExistence type="predicted"/>
<feature type="domain" description="AB hydrolase-1" evidence="2">
    <location>
        <begin position="38"/>
        <end position="301"/>
    </location>
</feature>
<evidence type="ECO:0000313" key="4">
    <source>
        <dbReference type="Proteomes" id="UP000776983"/>
    </source>
</evidence>
<evidence type="ECO:0000313" key="3">
    <source>
        <dbReference type="EMBL" id="MCB5362986.1"/>
    </source>
</evidence>
<dbReference type="Proteomes" id="UP000776983">
    <property type="component" value="Unassembled WGS sequence"/>
</dbReference>
<dbReference type="InterPro" id="IPR050266">
    <property type="entry name" value="AB_hydrolase_sf"/>
</dbReference>
<keyword evidence="4" id="KW-1185">Reference proteome</keyword>
<dbReference type="GO" id="GO:0016787">
    <property type="term" value="F:hydrolase activity"/>
    <property type="evidence" value="ECO:0007669"/>
    <property type="project" value="UniProtKB-KW"/>
</dbReference>